<evidence type="ECO:0000256" key="1">
    <source>
        <dbReference type="SAM" id="MobiDB-lite"/>
    </source>
</evidence>
<proteinExistence type="predicted"/>
<gene>
    <name evidence="2" type="ORF">VOLCADRAFT_88551</name>
</gene>
<feature type="compositionally biased region" description="Acidic residues" evidence="1">
    <location>
        <begin position="248"/>
        <end position="257"/>
    </location>
</feature>
<feature type="region of interest" description="Disordered" evidence="1">
    <location>
        <begin position="745"/>
        <end position="814"/>
    </location>
</feature>
<feature type="compositionally biased region" description="Polar residues" evidence="1">
    <location>
        <begin position="142"/>
        <end position="178"/>
    </location>
</feature>
<feature type="region of interest" description="Disordered" evidence="1">
    <location>
        <begin position="223"/>
        <end position="294"/>
    </location>
</feature>
<dbReference type="RefSeq" id="XP_002948321.1">
    <property type="nucleotide sequence ID" value="XM_002948275.1"/>
</dbReference>
<dbReference type="AlphaFoldDB" id="D8TPB0"/>
<dbReference type="OrthoDB" id="547445at2759"/>
<feature type="region of interest" description="Disordered" evidence="1">
    <location>
        <begin position="122"/>
        <end position="199"/>
    </location>
</feature>
<organism evidence="3">
    <name type="scientific">Volvox carteri f. nagariensis</name>
    <dbReference type="NCBI Taxonomy" id="3068"/>
    <lineage>
        <taxon>Eukaryota</taxon>
        <taxon>Viridiplantae</taxon>
        <taxon>Chlorophyta</taxon>
        <taxon>core chlorophytes</taxon>
        <taxon>Chlorophyceae</taxon>
        <taxon>CS clade</taxon>
        <taxon>Chlamydomonadales</taxon>
        <taxon>Volvocaceae</taxon>
        <taxon>Volvox</taxon>
    </lineage>
</organism>
<feature type="region of interest" description="Disordered" evidence="1">
    <location>
        <begin position="496"/>
        <end position="563"/>
    </location>
</feature>
<feature type="compositionally biased region" description="Polar residues" evidence="1">
    <location>
        <begin position="769"/>
        <end position="794"/>
    </location>
</feature>
<feature type="region of interest" description="Disordered" evidence="1">
    <location>
        <begin position="371"/>
        <end position="391"/>
    </location>
</feature>
<protein>
    <submittedName>
        <fullName evidence="2">Uncharacterized protein</fullName>
    </submittedName>
</protein>
<evidence type="ECO:0000313" key="3">
    <source>
        <dbReference type="Proteomes" id="UP000001058"/>
    </source>
</evidence>
<dbReference type="Proteomes" id="UP000001058">
    <property type="component" value="Unassembled WGS sequence"/>
</dbReference>
<name>D8TPB0_VOLCA</name>
<feature type="region of interest" description="Disordered" evidence="1">
    <location>
        <begin position="635"/>
        <end position="655"/>
    </location>
</feature>
<keyword evidence="3" id="KW-1185">Reference proteome</keyword>
<feature type="region of interest" description="Disordered" evidence="1">
    <location>
        <begin position="850"/>
        <end position="893"/>
    </location>
</feature>
<sequence>MDLQACICPAAVLAANVSLLDGEDGVSHAHGIPCAGAFAIGPRGLEEYRRVCRSQLACGVLCMGLPVVYTENLIQRQRIRGKYGLKDATSLSEIGAGCCYPCSIFQSHTYLYVSTHRPVNRPTGVTAPHGPLSGALRAKQRGTPSTLRSQETALGQQGSRKAQGVASTDPKSTEQSRLSYVKPQPDALGPDAAKTDASRQTLMPHTANAGQGGVSASAIASSVAPASSSIPPPEVTDSPRVGAPPVDPTDDETDDAASELTDSASLPIPSALPISATMRSPPRFDVPPALRPPDSANSEVISAWMEGPKLSKLSSPLQPPADATRDLNEEASSAVPPSKPPGGPAASGVGMSVSDASLFSLALDPAVSYAPPAATPEPSAGNAPSGARVVPPLKLPLPPLPTPGSSRDLQPATYDTITSSKLSSMIDHAMLNGSGSAGGRGSGSTACGSGIGLSSMDPGGPWESYRHTAMTPIAEGDAEEVPRSSNKFTQLRVVQEEHKAAATNEAPAPKVSLQRLPPANSRNSRRHLNGSGSSAGSSAGLSVRSTQGSQRGSGSGTAASGATGHVCAGGAALTALARMGSDSGNNSIALPTGSARAGNVYKRNPVASPVLRPNPPPAAPPPARAAAAAVVRDSDPRFAGAGGDEEDDVDDGMGASADNFSFAGTTPQQVLLRVSPQPARRQGSSQGRYGTAVESPAIVFTAAQRPAPTFRAPGDEDEVNFASIRPSFIDGPEMEGLKSVLRTAGEETEAGPAAPPAPSTAQAAPAGTMSTTTSGRQRVVALSSTVTTLQQRGSGSRRYDAARTPPPSAATAAGSGAFGEGAAAGPYASFCGDAVPLEDDAAALDEDASSVIDGPVSSGEGDPVITGPPAVSEPPCDGCGGTSNRDDASAGGDASVSIAVAEVPRGATIDPAESSAFGLTRRSVSGLSNGEPNGDYESMADSMCASQQRQKHWVNWMSQSVGMSMANSVIDTSRVVRPANSKPVGGGSKAHMERTSSYISVNQRLPRPVLEESGDDVYRQWA</sequence>
<dbReference type="GeneID" id="9624165"/>
<dbReference type="EMBL" id="GL378330">
    <property type="protein sequence ID" value="EFJ50728.1"/>
    <property type="molecule type" value="Genomic_DNA"/>
</dbReference>
<accession>D8TPB0</accession>
<feature type="compositionally biased region" description="Low complexity" evidence="1">
    <location>
        <begin position="530"/>
        <end position="563"/>
    </location>
</feature>
<reference evidence="2 3" key="1">
    <citation type="journal article" date="2010" name="Science">
        <title>Genomic analysis of organismal complexity in the multicellular green alga Volvox carteri.</title>
        <authorList>
            <person name="Prochnik S.E."/>
            <person name="Umen J."/>
            <person name="Nedelcu A.M."/>
            <person name="Hallmann A."/>
            <person name="Miller S.M."/>
            <person name="Nishii I."/>
            <person name="Ferris P."/>
            <person name="Kuo A."/>
            <person name="Mitros T."/>
            <person name="Fritz-Laylin L.K."/>
            <person name="Hellsten U."/>
            <person name="Chapman J."/>
            <person name="Simakov O."/>
            <person name="Rensing S.A."/>
            <person name="Terry A."/>
            <person name="Pangilinan J."/>
            <person name="Kapitonov V."/>
            <person name="Jurka J."/>
            <person name="Salamov A."/>
            <person name="Shapiro H."/>
            <person name="Schmutz J."/>
            <person name="Grimwood J."/>
            <person name="Lindquist E."/>
            <person name="Lucas S."/>
            <person name="Grigoriev I.V."/>
            <person name="Schmitt R."/>
            <person name="Kirk D."/>
            <person name="Rokhsar D.S."/>
        </authorList>
    </citation>
    <scope>NUCLEOTIDE SEQUENCE [LARGE SCALE GENOMIC DNA]</scope>
    <source>
        <strain evidence="3">f. Nagariensis / Eve</strain>
    </source>
</reference>
<dbReference type="InParanoid" id="D8TPB0"/>
<dbReference type="KEGG" id="vcn:VOLCADRAFT_88551"/>
<feature type="region of interest" description="Disordered" evidence="1">
    <location>
        <begin position="310"/>
        <end position="349"/>
    </location>
</feature>
<feature type="compositionally biased region" description="Low complexity" evidence="1">
    <location>
        <begin position="759"/>
        <end position="768"/>
    </location>
</feature>
<evidence type="ECO:0000313" key="2">
    <source>
        <dbReference type="EMBL" id="EFJ50728.1"/>
    </source>
</evidence>